<sequence>MLNVLLIDPPFPERPWDIKWLTQFPPKGLMYLAAYLRNAGANVNVLDTKQLQYEKPSLLSRSIEEIQQFVRYYINDKKPNIVGITSTTISYIPATKIAKAVKEADPKAIVAIGGVHVTFMAHETLKECPWIDIVVRGEGERPIFELVQGKPFSQIQGISYRQNGEIIDNPIGPLLSPEEIPIPAYDMLDMKNYAYVVLMCTRGCPHNCTFCELPSVHGKGIRCRPADKISQELELALSLNPKLEIRYEDEFMGLFPERTKQVLELIKSKEVGQFRAATRPDGITDEILKKLKEAGCTNLYIGMESGSDEVLKFNKRAITVSKILEITEMFQRNEMMFHAGFILGLPGETKQTLEQTLDIALKCCDSTFTTVKKNFKELLEMMSFKLIVENSRAEFNLLAPNPGTEIFRNPEKMRYKIFHKNWELYDCNTSVGEPYDVTAPEIEEFKKKAFKAVQDKMQKYNLPVNWWDYGYKG</sequence>
<gene>
    <name evidence="10" type="ORF">A3G45_00790</name>
</gene>
<dbReference type="CDD" id="cd01335">
    <property type="entry name" value="Radical_SAM"/>
    <property type="match status" value="1"/>
</dbReference>
<dbReference type="CDD" id="cd02068">
    <property type="entry name" value="radical_SAM_B12_BD"/>
    <property type="match status" value="1"/>
</dbReference>
<comment type="caution">
    <text evidence="10">The sequence shown here is derived from an EMBL/GenBank/DDBJ whole genome shotgun (WGS) entry which is preliminary data.</text>
</comment>
<dbReference type="EMBL" id="MHPE01000018">
    <property type="protein sequence ID" value="OGZ77022.1"/>
    <property type="molecule type" value="Genomic_DNA"/>
</dbReference>
<evidence type="ECO:0000259" key="9">
    <source>
        <dbReference type="PROSITE" id="PS51918"/>
    </source>
</evidence>
<keyword evidence="3" id="KW-0808">Transferase</keyword>
<evidence type="ECO:0000259" key="8">
    <source>
        <dbReference type="PROSITE" id="PS51332"/>
    </source>
</evidence>
<dbReference type="InterPro" id="IPR051198">
    <property type="entry name" value="BchE-like"/>
</dbReference>
<evidence type="ECO:0000256" key="1">
    <source>
        <dbReference type="ARBA" id="ARBA00001966"/>
    </source>
</evidence>
<comment type="cofactor">
    <cofactor evidence="1">
        <name>[4Fe-4S] cluster</name>
        <dbReference type="ChEBI" id="CHEBI:49883"/>
    </cofactor>
</comment>
<reference evidence="10 11" key="1">
    <citation type="journal article" date="2016" name="Nat. Commun.">
        <title>Thousands of microbial genomes shed light on interconnected biogeochemical processes in an aquifer system.</title>
        <authorList>
            <person name="Anantharaman K."/>
            <person name="Brown C.T."/>
            <person name="Hug L.A."/>
            <person name="Sharon I."/>
            <person name="Castelle C.J."/>
            <person name="Probst A.J."/>
            <person name="Thomas B.C."/>
            <person name="Singh A."/>
            <person name="Wilkins M.J."/>
            <person name="Karaoz U."/>
            <person name="Brodie E.L."/>
            <person name="Williams K.H."/>
            <person name="Hubbard S.S."/>
            <person name="Banfield J.F."/>
        </authorList>
    </citation>
    <scope>NUCLEOTIDE SEQUENCE [LARGE SCALE GENOMIC DNA]</scope>
</reference>
<keyword evidence="7" id="KW-0411">Iron-sulfur</keyword>
<keyword evidence="4" id="KW-0949">S-adenosyl-L-methionine</keyword>
<dbReference type="InterPro" id="IPR023404">
    <property type="entry name" value="rSAM_horseshoe"/>
</dbReference>
<dbReference type="SFLD" id="SFLDG01123">
    <property type="entry name" value="methyltransferase_(Class_B)"/>
    <property type="match status" value="1"/>
</dbReference>
<dbReference type="GO" id="GO:0031419">
    <property type="term" value="F:cobalamin binding"/>
    <property type="evidence" value="ECO:0007669"/>
    <property type="project" value="InterPro"/>
</dbReference>
<evidence type="ECO:0000256" key="5">
    <source>
        <dbReference type="ARBA" id="ARBA00022723"/>
    </source>
</evidence>
<dbReference type="AlphaFoldDB" id="A0A1G2IQX2"/>
<evidence type="ECO:0000256" key="4">
    <source>
        <dbReference type="ARBA" id="ARBA00022691"/>
    </source>
</evidence>
<dbReference type="PANTHER" id="PTHR43409:SF7">
    <property type="entry name" value="BLL1977 PROTEIN"/>
    <property type="match status" value="1"/>
</dbReference>
<keyword evidence="2" id="KW-0489">Methyltransferase</keyword>
<keyword evidence="5" id="KW-0479">Metal-binding</keyword>
<dbReference type="InterPro" id="IPR058240">
    <property type="entry name" value="rSAM_sf"/>
</dbReference>
<dbReference type="InterPro" id="IPR006638">
    <property type="entry name" value="Elp3/MiaA/NifB-like_rSAM"/>
</dbReference>
<dbReference type="SFLD" id="SFLDG01082">
    <property type="entry name" value="B12-binding_domain_containing"/>
    <property type="match status" value="1"/>
</dbReference>
<keyword evidence="6" id="KW-0408">Iron</keyword>
<feature type="domain" description="Radical SAM core" evidence="9">
    <location>
        <begin position="188"/>
        <end position="436"/>
    </location>
</feature>
<dbReference type="GO" id="GO:0046872">
    <property type="term" value="F:metal ion binding"/>
    <property type="evidence" value="ECO:0007669"/>
    <property type="project" value="UniProtKB-KW"/>
</dbReference>
<dbReference type="SMART" id="SM00729">
    <property type="entry name" value="Elp3"/>
    <property type="match status" value="1"/>
</dbReference>
<protein>
    <submittedName>
        <fullName evidence="10">Uncharacterized protein</fullName>
    </submittedName>
</protein>
<dbReference type="Gene3D" id="3.40.50.280">
    <property type="entry name" value="Cobalamin-binding domain"/>
    <property type="match status" value="1"/>
</dbReference>
<proteinExistence type="predicted"/>
<feature type="domain" description="B12-binding" evidence="8">
    <location>
        <begin position="12"/>
        <end position="157"/>
    </location>
</feature>
<evidence type="ECO:0000256" key="2">
    <source>
        <dbReference type="ARBA" id="ARBA00022603"/>
    </source>
</evidence>
<name>A0A1G2IQX2_9BACT</name>
<accession>A0A1G2IQX2</accession>
<dbReference type="GO" id="GO:0003824">
    <property type="term" value="F:catalytic activity"/>
    <property type="evidence" value="ECO:0007669"/>
    <property type="project" value="InterPro"/>
</dbReference>
<dbReference type="Pfam" id="PF04055">
    <property type="entry name" value="Radical_SAM"/>
    <property type="match status" value="1"/>
</dbReference>
<dbReference type="InterPro" id="IPR007197">
    <property type="entry name" value="rSAM"/>
</dbReference>
<dbReference type="PROSITE" id="PS51332">
    <property type="entry name" value="B12_BINDING"/>
    <property type="match status" value="1"/>
</dbReference>
<dbReference type="PANTHER" id="PTHR43409">
    <property type="entry name" value="ANAEROBIC MAGNESIUM-PROTOPORPHYRIN IX MONOMETHYL ESTER CYCLASE-RELATED"/>
    <property type="match status" value="1"/>
</dbReference>
<evidence type="ECO:0000256" key="6">
    <source>
        <dbReference type="ARBA" id="ARBA00023004"/>
    </source>
</evidence>
<evidence type="ECO:0000313" key="10">
    <source>
        <dbReference type="EMBL" id="OGZ77022.1"/>
    </source>
</evidence>
<dbReference type="SFLD" id="SFLDS00029">
    <property type="entry name" value="Radical_SAM"/>
    <property type="match status" value="1"/>
</dbReference>
<evidence type="ECO:0000256" key="3">
    <source>
        <dbReference type="ARBA" id="ARBA00022679"/>
    </source>
</evidence>
<evidence type="ECO:0000256" key="7">
    <source>
        <dbReference type="ARBA" id="ARBA00023014"/>
    </source>
</evidence>
<dbReference type="Pfam" id="PF02310">
    <property type="entry name" value="B12-binding"/>
    <property type="match status" value="1"/>
</dbReference>
<dbReference type="InterPro" id="IPR034466">
    <property type="entry name" value="Methyltransferase_Class_B"/>
</dbReference>
<dbReference type="PROSITE" id="PS51918">
    <property type="entry name" value="RADICAL_SAM"/>
    <property type="match status" value="1"/>
</dbReference>
<dbReference type="InterPro" id="IPR006158">
    <property type="entry name" value="Cobalamin-bd"/>
</dbReference>
<dbReference type="Proteomes" id="UP000178632">
    <property type="component" value="Unassembled WGS sequence"/>
</dbReference>
<evidence type="ECO:0000313" key="11">
    <source>
        <dbReference type="Proteomes" id="UP000178632"/>
    </source>
</evidence>
<dbReference type="GO" id="GO:0051539">
    <property type="term" value="F:4 iron, 4 sulfur cluster binding"/>
    <property type="evidence" value="ECO:0007669"/>
    <property type="project" value="UniProtKB-KW"/>
</dbReference>
<organism evidence="10 11">
    <name type="scientific">Candidatus Staskawiczbacteria bacterium RIFCSPLOWO2_12_FULL_37_15</name>
    <dbReference type="NCBI Taxonomy" id="1802218"/>
    <lineage>
        <taxon>Bacteria</taxon>
        <taxon>Candidatus Staskawicziibacteriota</taxon>
    </lineage>
</organism>
<dbReference type="SUPFAM" id="SSF102114">
    <property type="entry name" value="Radical SAM enzymes"/>
    <property type="match status" value="1"/>
</dbReference>
<dbReference type="Gene3D" id="3.80.30.20">
    <property type="entry name" value="tm_1862 like domain"/>
    <property type="match status" value="1"/>
</dbReference>